<feature type="region of interest" description="Disordered" evidence="1">
    <location>
        <begin position="1"/>
        <end position="30"/>
    </location>
</feature>
<accession>A0A1I5KTB5</accession>
<evidence type="ECO:0000313" key="2">
    <source>
        <dbReference type="EMBL" id="SFO87641.1"/>
    </source>
</evidence>
<dbReference type="RefSeq" id="WP_244287171.1">
    <property type="nucleotide sequence ID" value="NZ_FOWC01000003.1"/>
</dbReference>
<dbReference type="AlphaFoldDB" id="A0A1I5KTB5"/>
<dbReference type="STRING" id="112413.SAMN05421854_103311"/>
<evidence type="ECO:0000256" key="1">
    <source>
        <dbReference type="SAM" id="MobiDB-lite"/>
    </source>
</evidence>
<protein>
    <submittedName>
        <fullName evidence="2">Uncharacterized protein</fullName>
    </submittedName>
</protein>
<proteinExistence type="predicted"/>
<name>A0A1I5KTB5_9PSEU</name>
<gene>
    <name evidence="2" type="ORF">SAMN05421854_103311</name>
</gene>
<reference evidence="3" key="1">
    <citation type="submission" date="2016-10" db="EMBL/GenBank/DDBJ databases">
        <authorList>
            <person name="Varghese N."/>
            <person name="Submissions S."/>
        </authorList>
    </citation>
    <scope>NUCLEOTIDE SEQUENCE [LARGE SCALE GENOMIC DNA]</scope>
    <source>
        <strain evidence="3">DSM 44637</strain>
    </source>
</reference>
<sequence length="279" mass="29876">MPPMNPRADRGEPFRRRNRPRTGTESVHTGSVLNTAEAAFRLLCTGPEPLALDCARIGLGLPRRRVPLIELRDVLLDRATSGAAREAAWRELVTAAQTGDPAWVVGAVGVALPGLRKAAGELAAGYLGDVDDIDAELLTGFTARLKQIDPDAGVLAARLVWAAQRAGAKLRAAERDHAARTAPLRESCEPRPPVRGHEDLVLAAAVREGVLTAAEASLIASTRLDGMRVHEAAEALGESYFRVFRAREKAESALISWLGASRPEKKSNPVCKKSARPAL</sequence>
<evidence type="ECO:0000313" key="3">
    <source>
        <dbReference type="Proteomes" id="UP000199137"/>
    </source>
</evidence>
<dbReference type="EMBL" id="FOWC01000003">
    <property type="protein sequence ID" value="SFO87641.1"/>
    <property type="molecule type" value="Genomic_DNA"/>
</dbReference>
<organism evidence="2 3">
    <name type="scientific">Amycolatopsis rubida</name>
    <dbReference type="NCBI Taxonomy" id="112413"/>
    <lineage>
        <taxon>Bacteria</taxon>
        <taxon>Bacillati</taxon>
        <taxon>Actinomycetota</taxon>
        <taxon>Actinomycetes</taxon>
        <taxon>Pseudonocardiales</taxon>
        <taxon>Pseudonocardiaceae</taxon>
        <taxon>Amycolatopsis</taxon>
    </lineage>
</organism>
<dbReference type="Proteomes" id="UP000199137">
    <property type="component" value="Unassembled WGS sequence"/>
</dbReference>